<accession>A0A6A6JSJ2</accession>
<evidence type="ECO:0000313" key="3">
    <source>
        <dbReference type="Proteomes" id="UP000800097"/>
    </source>
</evidence>
<reference evidence="2" key="1">
    <citation type="journal article" date="2020" name="Stud. Mycol.">
        <title>101 Dothideomycetes genomes: a test case for predicting lifestyles and emergence of pathogens.</title>
        <authorList>
            <person name="Haridas S."/>
            <person name="Albert R."/>
            <person name="Binder M."/>
            <person name="Bloem J."/>
            <person name="Labutti K."/>
            <person name="Salamov A."/>
            <person name="Andreopoulos B."/>
            <person name="Baker S."/>
            <person name="Barry K."/>
            <person name="Bills G."/>
            <person name="Bluhm B."/>
            <person name="Cannon C."/>
            <person name="Castanera R."/>
            <person name="Culley D."/>
            <person name="Daum C."/>
            <person name="Ezra D."/>
            <person name="Gonzalez J."/>
            <person name="Henrissat B."/>
            <person name="Kuo A."/>
            <person name="Liang C."/>
            <person name="Lipzen A."/>
            <person name="Lutzoni F."/>
            <person name="Magnuson J."/>
            <person name="Mondo S."/>
            <person name="Nolan M."/>
            <person name="Ohm R."/>
            <person name="Pangilinan J."/>
            <person name="Park H.-J."/>
            <person name="Ramirez L."/>
            <person name="Alfaro M."/>
            <person name="Sun H."/>
            <person name="Tritt A."/>
            <person name="Yoshinaga Y."/>
            <person name="Zwiers L.-H."/>
            <person name="Turgeon B."/>
            <person name="Goodwin S."/>
            <person name="Spatafora J."/>
            <person name="Crous P."/>
            <person name="Grigoriev I."/>
        </authorList>
    </citation>
    <scope>NUCLEOTIDE SEQUENCE</scope>
    <source>
        <strain evidence="2">CBS 379.55</strain>
    </source>
</reference>
<dbReference type="EMBL" id="ML986489">
    <property type="protein sequence ID" value="KAF2277949.1"/>
    <property type="molecule type" value="Genomic_DNA"/>
</dbReference>
<dbReference type="InterPro" id="IPR024079">
    <property type="entry name" value="MetalloPept_cat_dom_sf"/>
</dbReference>
<sequence>MRKHGAHQVSDNLGARAAQYPQYGPGANRRGRVPAQKLIKLRCKTPESVQMDPRKDACNRNPTNKAAAYVLRANFTGTGPGIVFCPDFWNNNFPYLNDVTVNGMQGSKSIQQLPLLSRTKEHILLHEYFHVDEFGYWREESSIRELIIDRAYGAINAPRLAWQYMPKTINTDVLTNGMCKYSRVSPSGRPETPICSS</sequence>
<dbReference type="RefSeq" id="XP_033655488.1">
    <property type="nucleotide sequence ID" value="XM_033799687.1"/>
</dbReference>
<protein>
    <recommendedName>
        <fullName evidence="4">Lysine-specific metallo-endopeptidase domain-containing protein</fullName>
    </recommendedName>
</protein>
<dbReference type="GeneID" id="54552862"/>
<evidence type="ECO:0000256" key="1">
    <source>
        <dbReference type="SAM" id="MobiDB-lite"/>
    </source>
</evidence>
<evidence type="ECO:0008006" key="4">
    <source>
        <dbReference type="Google" id="ProtNLM"/>
    </source>
</evidence>
<dbReference type="Proteomes" id="UP000800097">
    <property type="component" value="Unassembled WGS sequence"/>
</dbReference>
<evidence type="ECO:0000313" key="2">
    <source>
        <dbReference type="EMBL" id="KAF2277949.1"/>
    </source>
</evidence>
<dbReference type="OrthoDB" id="3482317at2759"/>
<feature type="region of interest" description="Disordered" evidence="1">
    <location>
        <begin position="1"/>
        <end position="31"/>
    </location>
</feature>
<keyword evidence="3" id="KW-1185">Reference proteome</keyword>
<name>A0A6A6JSJ2_WESOR</name>
<organism evidence="2 3">
    <name type="scientific">Westerdykella ornata</name>
    <dbReference type="NCBI Taxonomy" id="318751"/>
    <lineage>
        <taxon>Eukaryota</taxon>
        <taxon>Fungi</taxon>
        <taxon>Dikarya</taxon>
        <taxon>Ascomycota</taxon>
        <taxon>Pezizomycotina</taxon>
        <taxon>Dothideomycetes</taxon>
        <taxon>Pleosporomycetidae</taxon>
        <taxon>Pleosporales</taxon>
        <taxon>Sporormiaceae</taxon>
        <taxon>Westerdykella</taxon>
    </lineage>
</organism>
<proteinExistence type="predicted"/>
<dbReference type="GO" id="GO:0008237">
    <property type="term" value="F:metallopeptidase activity"/>
    <property type="evidence" value="ECO:0007669"/>
    <property type="project" value="InterPro"/>
</dbReference>
<dbReference type="AlphaFoldDB" id="A0A6A6JSJ2"/>
<gene>
    <name evidence="2" type="ORF">EI97DRAFT_441234</name>
</gene>
<dbReference type="Gene3D" id="3.40.390.10">
    <property type="entry name" value="Collagenase (Catalytic Domain)"/>
    <property type="match status" value="1"/>
</dbReference>